<keyword evidence="11 15" id="KW-0411">Iron-sulfur</keyword>
<dbReference type="HOGENOM" id="CLU_027579_3_0_4"/>
<dbReference type="InterPro" id="IPR034505">
    <property type="entry name" value="Coproporphyrinogen-III_oxidase"/>
</dbReference>
<feature type="binding site" evidence="17">
    <location>
        <position position="66"/>
    </location>
    <ligand>
        <name>[4Fe-4S] cluster</name>
        <dbReference type="ChEBI" id="CHEBI:49883"/>
        <note>4Fe-4S-S-AdoMet</note>
    </ligand>
</feature>
<dbReference type="Gene3D" id="1.10.10.920">
    <property type="match status" value="1"/>
</dbReference>
<keyword evidence="9 15" id="KW-0560">Oxidoreductase</keyword>
<dbReference type="GO" id="GO:0046872">
    <property type="term" value="F:metal ion binding"/>
    <property type="evidence" value="ECO:0007669"/>
    <property type="project" value="UniProtKB-KW"/>
</dbReference>
<keyword evidence="7 15" id="KW-0949">S-adenosyl-L-methionine</keyword>
<dbReference type="SFLD" id="SFLDG01082">
    <property type="entry name" value="B12-binding_domain_containing"/>
    <property type="match status" value="1"/>
</dbReference>
<keyword evidence="20" id="KW-1185">Reference proteome</keyword>
<protein>
    <recommendedName>
        <fullName evidence="15">Coproporphyrinogen-III oxidase</fullName>
        <ecNumber evidence="15">1.3.98.3</ecNumber>
    </recommendedName>
</protein>
<gene>
    <name evidence="19" type="ORF">SCD_n01964</name>
</gene>
<keyword evidence="8 15" id="KW-0479">Metal-binding</keyword>
<comment type="function">
    <text evidence="13">Involved in the heme biosynthesis. Catalyzes the anaerobic oxidative decarboxylation of propionate groups of rings A and B of coproporphyrinogen III to yield the vinyl groups in protoporphyrinogen IX.</text>
</comment>
<dbReference type="NCBIfam" id="TIGR00538">
    <property type="entry name" value="hemN"/>
    <property type="match status" value="1"/>
</dbReference>
<evidence type="ECO:0000256" key="14">
    <source>
        <dbReference type="ARBA" id="ARBA00048321"/>
    </source>
</evidence>
<dbReference type="SFLD" id="SFLDG01065">
    <property type="entry name" value="anaerobic_coproporphyrinogen-I"/>
    <property type="match status" value="1"/>
</dbReference>
<dbReference type="PANTHER" id="PTHR13932:SF6">
    <property type="entry name" value="OXYGEN-INDEPENDENT COPROPORPHYRINOGEN III OXIDASE"/>
    <property type="match status" value="1"/>
</dbReference>
<comment type="subunit">
    <text evidence="4">Monomer.</text>
</comment>
<feature type="binding site" evidence="17">
    <location>
        <position position="63"/>
    </location>
    <ligand>
        <name>[4Fe-4S] cluster</name>
        <dbReference type="ChEBI" id="CHEBI:49883"/>
        <note>4Fe-4S-S-AdoMet</note>
    </ligand>
</feature>
<dbReference type="OrthoDB" id="9808022at2"/>
<dbReference type="EC" id="1.3.98.3" evidence="15"/>
<feature type="binding site" evidence="16">
    <location>
        <position position="241"/>
    </location>
    <ligand>
        <name>S-adenosyl-L-methionine</name>
        <dbReference type="ChEBI" id="CHEBI:59789"/>
        <label>2</label>
    </ligand>
</feature>
<feature type="binding site" evidence="16">
    <location>
        <begin position="65"/>
        <end position="67"/>
    </location>
    <ligand>
        <name>S-adenosyl-L-methionine</name>
        <dbReference type="ChEBI" id="CHEBI:59789"/>
        <label>2</label>
    </ligand>
</feature>
<keyword evidence="6 15" id="KW-0963">Cytoplasm</keyword>
<evidence type="ECO:0000256" key="13">
    <source>
        <dbReference type="ARBA" id="ARBA00024295"/>
    </source>
</evidence>
<dbReference type="UniPathway" id="UPA00251">
    <property type="reaction ID" value="UER00323"/>
</dbReference>
<evidence type="ECO:0000256" key="2">
    <source>
        <dbReference type="ARBA" id="ARBA00004785"/>
    </source>
</evidence>
<dbReference type="PIRSF" id="PIRSF000167">
    <property type="entry name" value="HemN"/>
    <property type="match status" value="1"/>
</dbReference>
<feature type="binding site" evidence="16">
    <location>
        <begin position="111"/>
        <end position="112"/>
    </location>
    <ligand>
        <name>S-adenosyl-L-methionine</name>
        <dbReference type="ChEBI" id="CHEBI:59789"/>
        <label>2</label>
    </ligand>
</feature>
<evidence type="ECO:0000256" key="6">
    <source>
        <dbReference type="ARBA" id="ARBA00022490"/>
    </source>
</evidence>
<comment type="cofactor">
    <cofactor evidence="15 17">
        <name>[4Fe-4S] cluster</name>
        <dbReference type="ChEBI" id="CHEBI:49883"/>
    </cofactor>
    <text evidence="15 17">Binds 1 [4Fe-4S] cluster. The cluster is coordinated with 3 cysteines and an exchangeable S-adenosyl-L-methionine.</text>
</comment>
<dbReference type="GO" id="GO:0051989">
    <property type="term" value="F:coproporphyrinogen dehydrogenase activity"/>
    <property type="evidence" value="ECO:0007669"/>
    <property type="project" value="UniProtKB-EC"/>
</dbReference>
<dbReference type="Gene3D" id="3.80.30.20">
    <property type="entry name" value="tm_1862 like domain"/>
    <property type="match status" value="1"/>
</dbReference>
<dbReference type="InterPro" id="IPR010723">
    <property type="entry name" value="HemN_C"/>
</dbReference>
<dbReference type="Proteomes" id="UP000015559">
    <property type="component" value="Chromosome"/>
</dbReference>
<dbReference type="GO" id="GO:0006782">
    <property type="term" value="P:protoporphyrinogen IX biosynthetic process"/>
    <property type="evidence" value="ECO:0007669"/>
    <property type="project" value="UniProtKB-UniPathway"/>
</dbReference>
<keyword evidence="12 15" id="KW-0627">Porphyrin biosynthesis</keyword>
<feature type="binding site" evidence="16">
    <location>
        <position position="143"/>
    </location>
    <ligand>
        <name>S-adenosyl-L-methionine</name>
        <dbReference type="ChEBI" id="CHEBI:59789"/>
        <label>1</label>
    </ligand>
</feature>
<dbReference type="CDD" id="cd01335">
    <property type="entry name" value="Radical_SAM"/>
    <property type="match status" value="1"/>
</dbReference>
<evidence type="ECO:0000256" key="16">
    <source>
        <dbReference type="PIRSR" id="PIRSR000167-1"/>
    </source>
</evidence>
<dbReference type="InterPro" id="IPR007197">
    <property type="entry name" value="rSAM"/>
</dbReference>
<accession>S6AAF6</accession>
<dbReference type="PROSITE" id="PS51918">
    <property type="entry name" value="RADICAL_SAM"/>
    <property type="match status" value="1"/>
</dbReference>
<dbReference type="Pfam" id="PF06969">
    <property type="entry name" value="HemN_C"/>
    <property type="match status" value="1"/>
</dbReference>
<name>S6AAF6_SULDS</name>
<comment type="pathway">
    <text evidence="2 15">Porphyrin-containing compound metabolism; protoporphyrin-IX biosynthesis; protoporphyrinogen-IX from coproporphyrinogen-III (AdoMet route): step 1/1.</text>
</comment>
<dbReference type="InterPro" id="IPR004558">
    <property type="entry name" value="Coprogen_oxidase_HemN"/>
</dbReference>
<evidence type="ECO:0000313" key="20">
    <source>
        <dbReference type="Proteomes" id="UP000015559"/>
    </source>
</evidence>
<dbReference type="SMART" id="SM00729">
    <property type="entry name" value="Elp3"/>
    <property type="match status" value="1"/>
</dbReference>
<dbReference type="InterPro" id="IPR006638">
    <property type="entry name" value="Elp3/MiaA/NifB-like_rSAM"/>
</dbReference>
<evidence type="ECO:0000256" key="10">
    <source>
        <dbReference type="ARBA" id="ARBA00023004"/>
    </source>
</evidence>
<evidence type="ECO:0000256" key="15">
    <source>
        <dbReference type="PIRNR" id="PIRNR000167"/>
    </source>
</evidence>
<dbReference type="GO" id="GO:0004109">
    <property type="term" value="F:coproporphyrinogen oxidase activity"/>
    <property type="evidence" value="ECO:0007669"/>
    <property type="project" value="InterPro"/>
</dbReference>
<feature type="binding site" evidence="16">
    <location>
        <position position="327"/>
    </location>
    <ligand>
        <name>S-adenosyl-L-methionine</name>
        <dbReference type="ChEBI" id="CHEBI:59789"/>
        <label>1</label>
    </ligand>
</feature>
<feature type="binding site" evidence="16">
    <location>
        <position position="207"/>
    </location>
    <ligand>
        <name>S-adenosyl-L-methionine</name>
        <dbReference type="ChEBI" id="CHEBI:59789"/>
        <label>2</label>
    </ligand>
</feature>
<evidence type="ECO:0000256" key="9">
    <source>
        <dbReference type="ARBA" id="ARBA00023002"/>
    </source>
</evidence>
<comment type="similarity">
    <text evidence="3 15">Belongs to the anaerobic coproporphyrinogen-III oxidase family.</text>
</comment>
<dbReference type="RefSeq" id="WP_009204970.1">
    <property type="nucleotide sequence ID" value="NC_022357.1"/>
</dbReference>
<dbReference type="InterPro" id="IPR023404">
    <property type="entry name" value="rSAM_horseshoe"/>
</dbReference>
<evidence type="ECO:0000259" key="18">
    <source>
        <dbReference type="PROSITE" id="PS51918"/>
    </source>
</evidence>
<reference evidence="19 20" key="1">
    <citation type="journal article" date="2012" name="Appl. Environ. Microbiol.">
        <title>Draft genome sequence of a psychrotolerant sulfur-oxidizing bacterium, Sulfuricella denitrificans skB26, and proteomic insights into cold adaptation.</title>
        <authorList>
            <person name="Watanabe T."/>
            <person name="Kojima H."/>
            <person name="Fukui M."/>
        </authorList>
    </citation>
    <scope>NUCLEOTIDE SEQUENCE [LARGE SCALE GENOMIC DNA]</scope>
    <source>
        <strain evidence="20">skB26</strain>
    </source>
</reference>
<keyword evidence="5 15" id="KW-0004">4Fe-4S</keyword>
<evidence type="ECO:0000256" key="11">
    <source>
        <dbReference type="ARBA" id="ARBA00023014"/>
    </source>
</evidence>
<sequence length="456" mass="52113">MQLAASLLEKYSKAGPRYTSYPTAPYFTDAFGEKEWLEEIKQTQDKGRDLSLYVHIPFCDTLCYYCGCNMVATRNYNRATEYLDYLFKEIDQVAALTNPGRVARQLHWGGGTPTYLAPDDIRRLFAHIASRFAIAADAEKGCEVDPRELSREHVKALKDAGFNRISLGVQDLNDTVQKAVNRVQPESLIRQVYGWMREEGFDSINMDLMVGLPHQTVETYREMLDKIIDMGPDRLAVFNYAHVPWMKKNQKLIVEADLPSLATRLELQQLILDKLGAAGYVYIGMDHFAKPDDEIVKAQQSKTLYRNFQGYTTHKNCDIYAFGASSISQTEDVFVQNVKKLSDYYRLVGEGRLPTERGLRVTNEDKLRRDAITRIMCDLELDKASFGRAWGIDFDKYFADALVELKEMEVDGLVALSPEKVVVTQVGRFFLRNIAMPFDAYLKQQSADKPRFSRTL</sequence>
<dbReference type="STRING" id="1163617.SCD_n01964"/>
<dbReference type="EMBL" id="AP013066">
    <property type="protein sequence ID" value="BAN35775.1"/>
    <property type="molecule type" value="Genomic_DNA"/>
</dbReference>
<organism evidence="19 20">
    <name type="scientific">Sulfuricella denitrificans (strain DSM 22764 / NBRC 105220 / skB26)</name>
    <dbReference type="NCBI Taxonomy" id="1163617"/>
    <lineage>
        <taxon>Bacteria</taxon>
        <taxon>Pseudomonadati</taxon>
        <taxon>Pseudomonadota</taxon>
        <taxon>Betaproteobacteria</taxon>
        <taxon>Nitrosomonadales</taxon>
        <taxon>Sulfuricellaceae</taxon>
        <taxon>Sulfuricella</taxon>
    </lineage>
</organism>
<feature type="binding site" evidence="16">
    <location>
        <position position="110"/>
    </location>
    <ligand>
        <name>S-adenosyl-L-methionine</name>
        <dbReference type="ChEBI" id="CHEBI:59789"/>
        <label>1</label>
    </ligand>
</feature>
<comment type="catalytic activity">
    <reaction evidence="14 15">
        <text>coproporphyrinogen III + 2 S-adenosyl-L-methionine = protoporphyrinogen IX + 2 5'-deoxyadenosine + 2 L-methionine + 2 CO2</text>
        <dbReference type="Rhea" id="RHEA:15425"/>
        <dbReference type="ChEBI" id="CHEBI:16526"/>
        <dbReference type="ChEBI" id="CHEBI:17319"/>
        <dbReference type="ChEBI" id="CHEBI:57307"/>
        <dbReference type="ChEBI" id="CHEBI:57309"/>
        <dbReference type="ChEBI" id="CHEBI:57844"/>
        <dbReference type="ChEBI" id="CHEBI:59789"/>
        <dbReference type="EC" id="1.3.98.3"/>
    </reaction>
</comment>
<evidence type="ECO:0000256" key="1">
    <source>
        <dbReference type="ARBA" id="ARBA00004496"/>
    </source>
</evidence>
<evidence type="ECO:0000256" key="12">
    <source>
        <dbReference type="ARBA" id="ARBA00023244"/>
    </source>
</evidence>
<dbReference type="eggNOG" id="COG0635">
    <property type="taxonomic scope" value="Bacteria"/>
</dbReference>
<dbReference type="PANTHER" id="PTHR13932">
    <property type="entry name" value="COPROPORPHYRINIGEN III OXIDASE"/>
    <property type="match status" value="1"/>
</dbReference>
<evidence type="ECO:0000256" key="3">
    <source>
        <dbReference type="ARBA" id="ARBA00005493"/>
    </source>
</evidence>
<feature type="domain" description="Radical SAM core" evidence="18">
    <location>
        <begin position="44"/>
        <end position="278"/>
    </location>
</feature>
<dbReference type="SFLD" id="SFLDS00029">
    <property type="entry name" value="Radical_SAM"/>
    <property type="match status" value="1"/>
</dbReference>
<evidence type="ECO:0000313" key="19">
    <source>
        <dbReference type="EMBL" id="BAN35775.1"/>
    </source>
</evidence>
<dbReference type="FunFam" id="1.10.10.920:FF:000001">
    <property type="entry name" value="Coproporphyrinogen-III oxidase"/>
    <property type="match status" value="1"/>
</dbReference>
<dbReference type="Pfam" id="PF04055">
    <property type="entry name" value="Radical_SAM"/>
    <property type="match status" value="1"/>
</dbReference>
<dbReference type="InterPro" id="IPR058240">
    <property type="entry name" value="rSAM_sf"/>
</dbReference>
<feature type="binding site" evidence="17">
    <location>
        <position position="59"/>
    </location>
    <ligand>
        <name>[4Fe-4S] cluster</name>
        <dbReference type="ChEBI" id="CHEBI:49883"/>
        <note>4Fe-4S-S-AdoMet</note>
    </ligand>
</feature>
<feature type="binding site" evidence="16">
    <location>
        <position position="170"/>
    </location>
    <ligand>
        <name>S-adenosyl-L-methionine</name>
        <dbReference type="ChEBI" id="CHEBI:59789"/>
        <label>2</label>
    </ligand>
</feature>
<evidence type="ECO:0000256" key="7">
    <source>
        <dbReference type="ARBA" id="ARBA00022691"/>
    </source>
</evidence>
<proteinExistence type="inferred from homology"/>
<evidence type="ECO:0000256" key="17">
    <source>
        <dbReference type="PIRSR" id="PIRSR000167-2"/>
    </source>
</evidence>
<evidence type="ECO:0000256" key="5">
    <source>
        <dbReference type="ARBA" id="ARBA00022485"/>
    </source>
</evidence>
<feature type="binding site" evidence="16">
    <location>
        <position position="53"/>
    </location>
    <ligand>
        <name>S-adenosyl-L-methionine</name>
        <dbReference type="ChEBI" id="CHEBI:59789"/>
        <label>1</label>
    </ligand>
</feature>
<keyword evidence="10 15" id="KW-0408">Iron</keyword>
<dbReference type="FunFam" id="3.80.30.20:FF:000012">
    <property type="entry name" value="Coproporphyrinogen-III oxidase"/>
    <property type="match status" value="1"/>
</dbReference>
<dbReference type="GO" id="GO:0005737">
    <property type="term" value="C:cytoplasm"/>
    <property type="evidence" value="ECO:0007669"/>
    <property type="project" value="UniProtKB-SubCell"/>
</dbReference>
<dbReference type="AlphaFoldDB" id="S6AAF6"/>
<dbReference type="GO" id="GO:0051539">
    <property type="term" value="F:4 iron, 4 sulfur cluster binding"/>
    <property type="evidence" value="ECO:0007669"/>
    <property type="project" value="UniProtKB-KW"/>
</dbReference>
<evidence type="ECO:0000256" key="8">
    <source>
        <dbReference type="ARBA" id="ARBA00022723"/>
    </source>
</evidence>
<feature type="binding site" evidence="16">
    <location>
        <position position="182"/>
    </location>
    <ligand>
        <name>S-adenosyl-L-methionine</name>
        <dbReference type="ChEBI" id="CHEBI:59789"/>
        <label>2</label>
    </ligand>
</feature>
<evidence type="ECO:0000256" key="4">
    <source>
        <dbReference type="ARBA" id="ARBA00011245"/>
    </source>
</evidence>
<dbReference type="KEGG" id="sdr:SCD_n01964"/>
<comment type="subcellular location">
    <subcellularLocation>
        <location evidence="1 15">Cytoplasm</location>
    </subcellularLocation>
</comment>
<dbReference type="SUPFAM" id="SSF102114">
    <property type="entry name" value="Radical SAM enzymes"/>
    <property type="match status" value="1"/>
</dbReference>